<keyword evidence="6 12" id="KW-0418">Kinase</keyword>
<dbReference type="CDD" id="cd06225">
    <property type="entry name" value="HAMP"/>
    <property type="match status" value="1"/>
</dbReference>
<comment type="subcellular location">
    <subcellularLocation>
        <location evidence="2">Membrane</location>
    </subcellularLocation>
</comment>
<dbReference type="OrthoDB" id="9813151at2"/>
<comment type="catalytic activity">
    <reaction evidence="1">
        <text>ATP + protein L-histidine = ADP + protein N-phospho-L-histidine.</text>
        <dbReference type="EC" id="2.7.13.3"/>
    </reaction>
</comment>
<dbReference type="SMART" id="SM00388">
    <property type="entry name" value="HisKA"/>
    <property type="match status" value="1"/>
</dbReference>
<dbReference type="EMBL" id="QOHO01000022">
    <property type="protein sequence ID" value="RFZ79552.1"/>
    <property type="molecule type" value="Genomic_DNA"/>
</dbReference>
<dbReference type="SUPFAM" id="SSF55874">
    <property type="entry name" value="ATPase domain of HSP90 chaperone/DNA topoisomerase II/histidine kinase"/>
    <property type="match status" value="1"/>
</dbReference>
<dbReference type="PROSITE" id="PS50109">
    <property type="entry name" value="HIS_KIN"/>
    <property type="match status" value="1"/>
</dbReference>
<dbReference type="Pfam" id="PF02518">
    <property type="entry name" value="HATPase_c"/>
    <property type="match status" value="1"/>
</dbReference>
<dbReference type="InterPro" id="IPR036097">
    <property type="entry name" value="HisK_dim/P_sf"/>
</dbReference>
<dbReference type="PANTHER" id="PTHR43711">
    <property type="entry name" value="TWO-COMPONENT HISTIDINE KINASE"/>
    <property type="match status" value="1"/>
</dbReference>
<dbReference type="InterPro" id="IPR004358">
    <property type="entry name" value="Sig_transdc_His_kin-like_C"/>
</dbReference>
<dbReference type="Gene3D" id="6.10.340.10">
    <property type="match status" value="1"/>
</dbReference>
<keyword evidence="7" id="KW-0902">Two-component regulatory system</keyword>
<gene>
    <name evidence="12" type="ORF">DS742_07610</name>
</gene>
<dbReference type="FunFam" id="1.10.287.130:FF:000001">
    <property type="entry name" value="Two-component sensor histidine kinase"/>
    <property type="match status" value="1"/>
</dbReference>
<keyword evidence="5" id="KW-0808">Transferase</keyword>
<evidence type="ECO:0000256" key="9">
    <source>
        <dbReference type="SAM" id="Phobius"/>
    </source>
</evidence>
<dbReference type="SUPFAM" id="SSF158472">
    <property type="entry name" value="HAMP domain-like"/>
    <property type="match status" value="1"/>
</dbReference>
<dbReference type="CDD" id="cd00075">
    <property type="entry name" value="HATPase"/>
    <property type="match status" value="1"/>
</dbReference>
<evidence type="ECO:0000313" key="13">
    <source>
        <dbReference type="Proteomes" id="UP000260680"/>
    </source>
</evidence>
<dbReference type="Pfam" id="PF00512">
    <property type="entry name" value="HisKA"/>
    <property type="match status" value="1"/>
</dbReference>
<evidence type="ECO:0000256" key="8">
    <source>
        <dbReference type="ARBA" id="ARBA00023136"/>
    </source>
</evidence>
<name>A0A3E2NEW5_9FIRM</name>
<dbReference type="FunFam" id="3.30.565.10:FF:000006">
    <property type="entry name" value="Sensor histidine kinase WalK"/>
    <property type="match status" value="1"/>
</dbReference>
<keyword evidence="8 9" id="KW-0472">Membrane</keyword>
<evidence type="ECO:0000256" key="7">
    <source>
        <dbReference type="ARBA" id="ARBA00023012"/>
    </source>
</evidence>
<dbReference type="Gene3D" id="1.10.287.130">
    <property type="match status" value="1"/>
</dbReference>
<dbReference type="AlphaFoldDB" id="A0A3E2NEW5"/>
<dbReference type="InterPro" id="IPR036890">
    <property type="entry name" value="HATPase_C_sf"/>
</dbReference>
<keyword evidence="9" id="KW-0812">Transmembrane</keyword>
<dbReference type="PROSITE" id="PS50885">
    <property type="entry name" value="HAMP"/>
    <property type="match status" value="1"/>
</dbReference>
<evidence type="ECO:0000256" key="5">
    <source>
        <dbReference type="ARBA" id="ARBA00022679"/>
    </source>
</evidence>
<dbReference type="SMART" id="SM00387">
    <property type="entry name" value="HATPase_c"/>
    <property type="match status" value="1"/>
</dbReference>
<dbReference type="GO" id="GO:0000155">
    <property type="term" value="F:phosphorelay sensor kinase activity"/>
    <property type="evidence" value="ECO:0007669"/>
    <property type="project" value="InterPro"/>
</dbReference>
<evidence type="ECO:0000256" key="2">
    <source>
        <dbReference type="ARBA" id="ARBA00004370"/>
    </source>
</evidence>
<feature type="domain" description="Histidine kinase" evidence="10">
    <location>
        <begin position="101"/>
        <end position="314"/>
    </location>
</feature>
<evidence type="ECO:0000259" key="10">
    <source>
        <dbReference type="PROSITE" id="PS50109"/>
    </source>
</evidence>
<dbReference type="InterPro" id="IPR005467">
    <property type="entry name" value="His_kinase_dom"/>
</dbReference>
<dbReference type="GO" id="GO:0016020">
    <property type="term" value="C:membrane"/>
    <property type="evidence" value="ECO:0007669"/>
    <property type="project" value="UniProtKB-SubCell"/>
</dbReference>
<evidence type="ECO:0000313" key="12">
    <source>
        <dbReference type="EMBL" id="RFZ79552.1"/>
    </source>
</evidence>
<dbReference type="CDD" id="cd00082">
    <property type="entry name" value="HisKA"/>
    <property type="match status" value="1"/>
</dbReference>
<sequence length="317" mass="35847">MSFGFIAYMELDMNSNDAVYMLAMMPCMGIIAGAALLKIIRILKLRMKKILDGITSVAEGDLDVEIDLNNSGEYREMYENFNRMVRELKNTKIEMQNFMNEFSHEFKTPITSIHGFAELLLEENISEDDRKQYLQIILEESQRLASLSQNTLLLSKLDAQEVLTDKKEFELDEQIKKCAILLFREIEKKEIVLNMELAPVTYYGSAELLHQVWMNLISNAIKFTPNGGEITIIMIAVGNQITINISDTGIGMDEETARLIFNKYYQGDSSHATAGFGLGLSIVKRIVDLCKSEIIVTSVPGRGSTFSVVLQNQNKNK</sequence>
<protein>
    <recommendedName>
        <fullName evidence="3">histidine kinase</fullName>
        <ecNumber evidence="3">2.7.13.3</ecNumber>
    </recommendedName>
</protein>
<dbReference type="PANTHER" id="PTHR43711:SF1">
    <property type="entry name" value="HISTIDINE KINASE 1"/>
    <property type="match status" value="1"/>
</dbReference>
<dbReference type="InterPro" id="IPR050736">
    <property type="entry name" value="Sensor_HK_Regulatory"/>
</dbReference>
<evidence type="ECO:0000256" key="1">
    <source>
        <dbReference type="ARBA" id="ARBA00000085"/>
    </source>
</evidence>
<feature type="domain" description="HAMP" evidence="11">
    <location>
        <begin position="41"/>
        <end position="93"/>
    </location>
</feature>
<comment type="caution">
    <text evidence="12">The sequence shown here is derived from an EMBL/GenBank/DDBJ whole genome shotgun (WGS) entry which is preliminary data.</text>
</comment>
<organism evidence="12 13">
    <name type="scientific">Lacrimispora amygdalina</name>
    <dbReference type="NCBI Taxonomy" id="253257"/>
    <lineage>
        <taxon>Bacteria</taxon>
        <taxon>Bacillati</taxon>
        <taxon>Bacillota</taxon>
        <taxon>Clostridia</taxon>
        <taxon>Lachnospirales</taxon>
        <taxon>Lachnospiraceae</taxon>
        <taxon>Lacrimispora</taxon>
    </lineage>
</organism>
<reference evidence="12 13" key="1">
    <citation type="submission" date="2018-07" db="EMBL/GenBank/DDBJ databases">
        <title>New species, Clostridium PI-S10-A1B.</title>
        <authorList>
            <person name="Krishna G."/>
            <person name="Summeta K."/>
            <person name="Shikha S."/>
            <person name="Prabhu P.B."/>
            <person name="Suresh K."/>
        </authorList>
    </citation>
    <scope>NUCLEOTIDE SEQUENCE [LARGE SCALE GENOMIC DNA]</scope>
    <source>
        <strain evidence="12 13">PI-S10-A1B</strain>
    </source>
</reference>
<dbReference type="InterPro" id="IPR003660">
    <property type="entry name" value="HAMP_dom"/>
</dbReference>
<dbReference type="InterPro" id="IPR003594">
    <property type="entry name" value="HATPase_dom"/>
</dbReference>
<keyword evidence="4" id="KW-0597">Phosphoprotein</keyword>
<dbReference type="Pfam" id="PF00672">
    <property type="entry name" value="HAMP"/>
    <property type="match status" value="1"/>
</dbReference>
<dbReference type="Gene3D" id="3.30.565.10">
    <property type="entry name" value="Histidine kinase-like ATPase, C-terminal domain"/>
    <property type="match status" value="1"/>
</dbReference>
<evidence type="ECO:0000256" key="3">
    <source>
        <dbReference type="ARBA" id="ARBA00012438"/>
    </source>
</evidence>
<dbReference type="EC" id="2.7.13.3" evidence="3"/>
<dbReference type="Proteomes" id="UP000260680">
    <property type="component" value="Unassembled WGS sequence"/>
</dbReference>
<evidence type="ECO:0000259" key="11">
    <source>
        <dbReference type="PROSITE" id="PS50885"/>
    </source>
</evidence>
<proteinExistence type="predicted"/>
<dbReference type="PRINTS" id="PR00344">
    <property type="entry name" value="BCTRLSENSOR"/>
</dbReference>
<accession>A0A3E2NEW5</accession>
<dbReference type="SUPFAM" id="SSF47384">
    <property type="entry name" value="Homodimeric domain of signal transducing histidine kinase"/>
    <property type="match status" value="1"/>
</dbReference>
<dbReference type="SMART" id="SM00304">
    <property type="entry name" value="HAMP"/>
    <property type="match status" value="1"/>
</dbReference>
<dbReference type="InterPro" id="IPR003661">
    <property type="entry name" value="HisK_dim/P_dom"/>
</dbReference>
<evidence type="ECO:0000256" key="6">
    <source>
        <dbReference type="ARBA" id="ARBA00022777"/>
    </source>
</evidence>
<evidence type="ECO:0000256" key="4">
    <source>
        <dbReference type="ARBA" id="ARBA00022553"/>
    </source>
</evidence>
<feature type="transmembrane region" description="Helical" evidence="9">
    <location>
        <begin position="20"/>
        <end position="40"/>
    </location>
</feature>
<keyword evidence="9" id="KW-1133">Transmembrane helix</keyword>